<dbReference type="InterPro" id="IPR002491">
    <property type="entry name" value="ABC_transptr_periplasmic_BD"/>
</dbReference>
<protein>
    <submittedName>
        <fullName evidence="5">ABC transporter substrate-binding protein</fullName>
    </submittedName>
</protein>
<dbReference type="PROSITE" id="PS50983">
    <property type="entry name" value="FE_B12_PBP"/>
    <property type="match status" value="1"/>
</dbReference>
<keyword evidence="3" id="KW-0812">Transmembrane</keyword>
<dbReference type="SUPFAM" id="SSF53807">
    <property type="entry name" value="Helical backbone' metal receptor"/>
    <property type="match status" value="1"/>
</dbReference>
<keyword evidence="3" id="KW-1133">Transmembrane helix</keyword>
<dbReference type="InterPro" id="IPR050902">
    <property type="entry name" value="ABC_Transporter_SBP"/>
</dbReference>
<reference evidence="5 6" key="1">
    <citation type="journal article" date="2019" name="ACS Chem. Biol.">
        <title>Identification and Mobilization of a Cryptic Antibiotic Biosynthesis Gene Locus from a Human-Pathogenic Nocardia Isolate.</title>
        <authorList>
            <person name="Herisse M."/>
            <person name="Ishida K."/>
            <person name="Porter J.L."/>
            <person name="Howden B."/>
            <person name="Hertweck C."/>
            <person name="Stinear T.P."/>
            <person name="Pidot S.J."/>
        </authorList>
    </citation>
    <scope>NUCLEOTIDE SEQUENCE [LARGE SCALE GENOMIC DNA]</scope>
    <source>
        <strain evidence="5 6">AUSMDU00012717</strain>
    </source>
</reference>
<proteinExistence type="inferred from homology"/>
<feature type="domain" description="Fe/B12 periplasmic-binding" evidence="4">
    <location>
        <begin position="113"/>
        <end position="371"/>
    </location>
</feature>
<gene>
    <name evidence="5" type="ORF">F5544_22385</name>
</gene>
<feature type="compositionally biased region" description="Basic and acidic residues" evidence="2">
    <location>
        <begin position="9"/>
        <end position="20"/>
    </location>
</feature>
<comment type="similarity">
    <text evidence="1">Belongs to the bacterial solute-binding protein 8 family.</text>
</comment>
<organism evidence="5 6">
    <name type="scientific">Nocardia arthritidis</name>
    <dbReference type="NCBI Taxonomy" id="228602"/>
    <lineage>
        <taxon>Bacteria</taxon>
        <taxon>Bacillati</taxon>
        <taxon>Actinomycetota</taxon>
        <taxon>Actinomycetes</taxon>
        <taxon>Mycobacteriales</taxon>
        <taxon>Nocardiaceae</taxon>
        <taxon>Nocardia</taxon>
    </lineage>
</organism>
<accession>A0A6G9YGI2</accession>
<dbReference type="KEGG" id="nah:F5544_22385"/>
<dbReference type="Proteomes" id="UP000503540">
    <property type="component" value="Chromosome"/>
</dbReference>
<feature type="transmembrane region" description="Helical" evidence="3">
    <location>
        <begin position="38"/>
        <end position="56"/>
    </location>
</feature>
<dbReference type="AlphaFoldDB" id="A0A6G9YGI2"/>
<name>A0A6G9YGI2_9NOCA</name>
<evidence type="ECO:0000259" key="4">
    <source>
        <dbReference type="PROSITE" id="PS50983"/>
    </source>
</evidence>
<dbReference type="EMBL" id="CP046172">
    <property type="protein sequence ID" value="QIS12339.1"/>
    <property type="molecule type" value="Genomic_DNA"/>
</dbReference>
<dbReference type="PANTHER" id="PTHR30535">
    <property type="entry name" value="VITAMIN B12-BINDING PROTEIN"/>
    <property type="match status" value="1"/>
</dbReference>
<sequence>MGAAMSGRTAERISRGERPRTTGGSLVGTRIVKRRKGFARVVVAALAVTLALGTVACGGSNGPTADGQRGHTTAKLDSLDPVPIGPEPTPTLPVTVHSFDGSHVTVTDASRIVAVDQYGTLAQTVYALGLGQKLVGRSSRANFPAVQHVPNVAGGNGALNMESLLALRPSVFLTDTVTATPQLRDQLRATGVTTVYFDPSRTMDAVGPQIQAVAYALGVPDAGKALAQRTRDEIAAATAGIPKHDQSLKIAFLYLRSTAITFISGPNSGADALISALGATDAGTAAGLKEPFTSITSEAMIGAAPDVLLVMTDGLDSIGGVDGLAKIPGVAQTPAGRNKRVVDMSDTVLLGFGPNTGRVVAALGQAVYGGKSA</sequence>
<dbReference type="Gene3D" id="3.40.50.1980">
    <property type="entry name" value="Nitrogenase molybdenum iron protein domain"/>
    <property type="match status" value="2"/>
</dbReference>
<evidence type="ECO:0000256" key="3">
    <source>
        <dbReference type="SAM" id="Phobius"/>
    </source>
</evidence>
<dbReference type="Pfam" id="PF01497">
    <property type="entry name" value="Peripla_BP_2"/>
    <property type="match status" value="1"/>
</dbReference>
<dbReference type="PANTHER" id="PTHR30535:SF4">
    <property type="entry name" value="HEMIN-BINDING PERIPLASMIC PROTEIN HMUT"/>
    <property type="match status" value="1"/>
</dbReference>
<keyword evidence="6" id="KW-1185">Reference proteome</keyword>
<evidence type="ECO:0000313" key="6">
    <source>
        <dbReference type="Proteomes" id="UP000503540"/>
    </source>
</evidence>
<evidence type="ECO:0000256" key="1">
    <source>
        <dbReference type="ARBA" id="ARBA00008814"/>
    </source>
</evidence>
<evidence type="ECO:0000313" key="5">
    <source>
        <dbReference type="EMBL" id="QIS12339.1"/>
    </source>
</evidence>
<feature type="region of interest" description="Disordered" evidence="2">
    <location>
        <begin position="1"/>
        <end position="26"/>
    </location>
</feature>
<evidence type="ECO:0000256" key="2">
    <source>
        <dbReference type="SAM" id="MobiDB-lite"/>
    </source>
</evidence>
<keyword evidence="3" id="KW-0472">Membrane</keyword>